<gene>
    <name evidence="2" type="ORF">Syun_023258</name>
</gene>
<feature type="region of interest" description="Disordered" evidence="1">
    <location>
        <begin position="1"/>
        <end position="20"/>
    </location>
</feature>
<proteinExistence type="predicted"/>
<reference evidence="2 3" key="1">
    <citation type="submission" date="2024-01" db="EMBL/GenBank/DDBJ databases">
        <title>Genome assemblies of Stephania.</title>
        <authorList>
            <person name="Yang L."/>
        </authorList>
    </citation>
    <scope>NUCLEOTIDE SEQUENCE [LARGE SCALE GENOMIC DNA]</scope>
    <source>
        <strain evidence="2">YNDBR</strain>
        <tissue evidence="2">Leaf</tissue>
    </source>
</reference>
<evidence type="ECO:0000313" key="3">
    <source>
        <dbReference type="Proteomes" id="UP001420932"/>
    </source>
</evidence>
<organism evidence="2 3">
    <name type="scientific">Stephania yunnanensis</name>
    <dbReference type="NCBI Taxonomy" id="152371"/>
    <lineage>
        <taxon>Eukaryota</taxon>
        <taxon>Viridiplantae</taxon>
        <taxon>Streptophyta</taxon>
        <taxon>Embryophyta</taxon>
        <taxon>Tracheophyta</taxon>
        <taxon>Spermatophyta</taxon>
        <taxon>Magnoliopsida</taxon>
        <taxon>Ranunculales</taxon>
        <taxon>Menispermaceae</taxon>
        <taxon>Menispermoideae</taxon>
        <taxon>Cissampelideae</taxon>
        <taxon>Stephania</taxon>
    </lineage>
</organism>
<accession>A0AAP0I253</accession>
<dbReference type="Proteomes" id="UP001420932">
    <property type="component" value="Unassembled WGS sequence"/>
</dbReference>
<evidence type="ECO:0000256" key="1">
    <source>
        <dbReference type="SAM" id="MobiDB-lite"/>
    </source>
</evidence>
<dbReference type="AlphaFoldDB" id="A0AAP0I253"/>
<protein>
    <submittedName>
        <fullName evidence="2">Uncharacterized protein</fullName>
    </submittedName>
</protein>
<name>A0AAP0I253_9MAGN</name>
<dbReference type="EMBL" id="JBBNAF010000010">
    <property type="protein sequence ID" value="KAK9107247.1"/>
    <property type="molecule type" value="Genomic_DNA"/>
</dbReference>
<evidence type="ECO:0000313" key="2">
    <source>
        <dbReference type="EMBL" id="KAK9107247.1"/>
    </source>
</evidence>
<keyword evidence="3" id="KW-1185">Reference proteome</keyword>
<comment type="caution">
    <text evidence="2">The sequence shown here is derived from an EMBL/GenBank/DDBJ whole genome shotgun (WGS) entry which is preliminary data.</text>
</comment>
<sequence length="127" mass="14942">MRDDRQAVRDDRQAVRDGQRRSEAEALGFLGSKDLETQFIQYNLRLQNMTNEEKLCSVQPMFNPNEDVSVDMLKNFEVNEVTQMKDYLKEKAERCEVFQIEPEIIIALDKEQNEMKINVILDKPEKS</sequence>